<protein>
    <submittedName>
        <fullName evidence="1">Uncharacterized protein</fullName>
    </submittedName>
</protein>
<gene>
    <name evidence="1" type="ORF">U9M48_024375</name>
</gene>
<dbReference type="AlphaFoldDB" id="A0AAQ3TN40"/>
<reference evidence="1 2" key="1">
    <citation type="submission" date="2024-02" db="EMBL/GenBank/DDBJ databases">
        <title>High-quality chromosome-scale genome assembly of Pensacola bahiagrass (Paspalum notatum Flugge var. saurae).</title>
        <authorList>
            <person name="Vega J.M."/>
            <person name="Podio M."/>
            <person name="Orjuela J."/>
            <person name="Siena L.A."/>
            <person name="Pessino S.C."/>
            <person name="Combes M.C."/>
            <person name="Mariac C."/>
            <person name="Albertini E."/>
            <person name="Pupilli F."/>
            <person name="Ortiz J.P.A."/>
            <person name="Leblanc O."/>
        </authorList>
    </citation>
    <scope>NUCLEOTIDE SEQUENCE [LARGE SCALE GENOMIC DNA]</scope>
    <source>
        <strain evidence="1">R1</strain>
        <tissue evidence="1">Leaf</tissue>
    </source>
</reference>
<dbReference type="EMBL" id="CP144749">
    <property type="protein sequence ID" value="WVZ76398.1"/>
    <property type="molecule type" value="Genomic_DNA"/>
</dbReference>
<dbReference type="PANTHER" id="PTHR45835:SF99">
    <property type="entry name" value="CHROMO DOMAIN-CONTAINING PROTEIN-RELATED"/>
    <property type="match status" value="1"/>
</dbReference>
<dbReference type="Proteomes" id="UP001341281">
    <property type="component" value="Chromosome 05"/>
</dbReference>
<name>A0AAQ3TN40_PASNO</name>
<proteinExistence type="predicted"/>
<evidence type="ECO:0000313" key="1">
    <source>
        <dbReference type="EMBL" id="WVZ76398.1"/>
    </source>
</evidence>
<accession>A0AAQ3TN40</accession>
<sequence>MKRAVAEYVAICDTYQRVKAEHQRPAGLLQPLKVPEWNYQASLKKSPFEALYGKRCRTPLFWNQTGEKQDAEQQLRIIQENLRVAQSRQRSYADVRRRDLSFKVDDYVYLKE</sequence>
<keyword evidence="2" id="KW-1185">Reference proteome</keyword>
<dbReference type="PANTHER" id="PTHR45835">
    <property type="entry name" value="YALI0A06105P"/>
    <property type="match status" value="1"/>
</dbReference>
<evidence type="ECO:0000313" key="2">
    <source>
        <dbReference type="Proteomes" id="UP001341281"/>
    </source>
</evidence>
<organism evidence="1 2">
    <name type="scientific">Paspalum notatum var. saurae</name>
    <dbReference type="NCBI Taxonomy" id="547442"/>
    <lineage>
        <taxon>Eukaryota</taxon>
        <taxon>Viridiplantae</taxon>
        <taxon>Streptophyta</taxon>
        <taxon>Embryophyta</taxon>
        <taxon>Tracheophyta</taxon>
        <taxon>Spermatophyta</taxon>
        <taxon>Magnoliopsida</taxon>
        <taxon>Liliopsida</taxon>
        <taxon>Poales</taxon>
        <taxon>Poaceae</taxon>
        <taxon>PACMAD clade</taxon>
        <taxon>Panicoideae</taxon>
        <taxon>Andropogonodae</taxon>
        <taxon>Paspaleae</taxon>
        <taxon>Paspalinae</taxon>
        <taxon>Paspalum</taxon>
    </lineage>
</organism>